<evidence type="ECO:0008006" key="6">
    <source>
        <dbReference type="Google" id="ProtNLM"/>
    </source>
</evidence>
<evidence type="ECO:0000313" key="5">
    <source>
        <dbReference type="Proteomes" id="UP000076405"/>
    </source>
</evidence>
<dbReference type="EMBL" id="CP012288">
    <property type="protein sequence ID" value="AMV67159.1"/>
    <property type="molecule type" value="Genomic_DNA"/>
</dbReference>
<dbReference type="AlphaFoldDB" id="A0A0R2HL82"/>
<organism evidence="2 5">
    <name type="scientific">Pediococcus damnosus</name>
    <dbReference type="NCBI Taxonomy" id="51663"/>
    <lineage>
        <taxon>Bacteria</taxon>
        <taxon>Bacillati</taxon>
        <taxon>Bacillota</taxon>
        <taxon>Bacilli</taxon>
        <taxon>Lactobacillales</taxon>
        <taxon>Lactobacillaceae</taxon>
        <taxon>Pediococcus</taxon>
    </lineage>
</organism>
<keyword evidence="1" id="KW-0812">Transmembrane</keyword>
<dbReference type="GeneID" id="57276266"/>
<sequence length="270" mass="30217">MYKVFIQRIDYRITLASFTLLMIISGVQYLQSAIQISAREGIFHDSPYTSWLSMDQFNFIPILFFLLVPLLASIPGATLITKDLKEHFTRQLILRLGGLKVAWGYLLTSLILGSILVGGTLLINFLAFFLLLPNTVPDIFLNLNIAVITQDTMWVSLYYTQPFLHALFSIVVATVWSGLFAAFATSMAWFINNRFFAVASGLILQVGLMLLNMVFPLPRQISYIPYDFMHESASANVSGKVVLIMTLVMTAVIILLALIGGRIRAYEASN</sequence>
<dbReference type="OrthoDB" id="2290285at2"/>
<protein>
    <recommendedName>
        <fullName evidence="6">ABC transporter permease</fullName>
    </recommendedName>
</protein>
<keyword evidence="4" id="KW-1185">Reference proteome</keyword>
<dbReference type="KEGG" id="pdm:ADU72_1226"/>
<keyword evidence="1" id="KW-0472">Membrane</keyword>
<name>A0A0R2HL82_9LACO</name>
<evidence type="ECO:0000256" key="1">
    <source>
        <dbReference type="SAM" id="Phobius"/>
    </source>
</evidence>
<keyword evidence="1" id="KW-1133">Transmembrane helix</keyword>
<evidence type="ECO:0000313" key="2">
    <source>
        <dbReference type="EMBL" id="AMV62954.1"/>
    </source>
</evidence>
<gene>
    <name evidence="2" type="ORF">ADU70_1470</name>
    <name evidence="3" type="ORF">ADU72_1226</name>
</gene>
<dbReference type="EMBL" id="CP012275">
    <property type="protein sequence ID" value="AMV62954.1"/>
    <property type="molecule type" value="Genomic_DNA"/>
</dbReference>
<dbReference type="Proteomes" id="UP000076244">
    <property type="component" value="Chromosome"/>
</dbReference>
<dbReference type="RefSeq" id="WP_046871012.1">
    <property type="nucleotide sequence ID" value="NZ_BAAAXI010000163.1"/>
</dbReference>
<evidence type="ECO:0000313" key="4">
    <source>
        <dbReference type="Proteomes" id="UP000076244"/>
    </source>
</evidence>
<reference evidence="4 5" key="1">
    <citation type="journal article" date="2016" name="PLoS ONE">
        <title>The Identification of Novel Diagnostic Marker Genes for the Detection of Beer Spoiling Pediococcus damnosus Strains Using the BlAst Diagnostic Gene findEr.</title>
        <authorList>
            <person name="Behr J."/>
            <person name="Geissler A.J."/>
            <person name="Schmid J."/>
            <person name="Zehe A."/>
            <person name="Vogel R.F."/>
        </authorList>
    </citation>
    <scope>NUCLEOTIDE SEQUENCE [LARGE SCALE GENOMIC DNA]</scope>
    <source>
        <strain evidence="2 5">TMW 2.1533</strain>
        <strain evidence="3 4">TMW 2.1535</strain>
    </source>
</reference>
<feature type="transmembrane region" description="Helical" evidence="1">
    <location>
        <begin position="195"/>
        <end position="217"/>
    </location>
</feature>
<evidence type="ECO:0000313" key="3">
    <source>
        <dbReference type="EMBL" id="AMV67159.1"/>
    </source>
</evidence>
<dbReference type="Proteomes" id="UP000076405">
    <property type="component" value="Chromosome"/>
</dbReference>
<feature type="transmembrane region" description="Helical" evidence="1">
    <location>
        <begin position="163"/>
        <end position="183"/>
    </location>
</feature>
<feature type="transmembrane region" description="Helical" evidence="1">
    <location>
        <begin position="102"/>
        <end position="132"/>
    </location>
</feature>
<feature type="transmembrane region" description="Helical" evidence="1">
    <location>
        <begin position="56"/>
        <end position="81"/>
    </location>
</feature>
<proteinExistence type="predicted"/>
<accession>A0A0R2HL82</accession>
<feature type="transmembrane region" description="Helical" evidence="1">
    <location>
        <begin position="237"/>
        <end position="259"/>
    </location>
</feature>